<sequence>MTAGLATCAAAWLLMQPAWGMGLAASKVPDPMTARLRTVRTCDVRPGDLGLGPDAYGRV</sequence>
<name>A0AA46GZR7_9MICO</name>
<accession>A0AA46GZR7</accession>
<reference evidence="2 3" key="1">
    <citation type="submission" date="2018-06" db="EMBL/GenBank/DDBJ databases">
        <authorList>
            <consortium name="Pathogen Informatics"/>
            <person name="Doyle S."/>
        </authorList>
    </citation>
    <scope>NUCLEOTIDE SEQUENCE [LARGE SCALE GENOMIC DNA]</scope>
    <source>
        <strain evidence="2 3">NCTC7915</strain>
    </source>
</reference>
<dbReference type="AlphaFoldDB" id="A0AA46GZR7"/>
<dbReference type="Pfam" id="PF11158">
    <property type="entry name" value="DUF2938"/>
    <property type="match status" value="1"/>
</dbReference>
<dbReference type="Proteomes" id="UP000254118">
    <property type="component" value="Unassembled WGS sequence"/>
</dbReference>
<organism evidence="2 3">
    <name type="scientific">Dermatophilus congolensis</name>
    <dbReference type="NCBI Taxonomy" id="1863"/>
    <lineage>
        <taxon>Bacteria</taxon>
        <taxon>Bacillati</taxon>
        <taxon>Actinomycetota</taxon>
        <taxon>Actinomycetes</taxon>
        <taxon>Micrococcales</taxon>
        <taxon>Dermatophilaceae</taxon>
        <taxon>Dermatophilus</taxon>
    </lineage>
</organism>
<comment type="caution">
    <text evidence="2">The sequence shown here is derived from an EMBL/GenBank/DDBJ whole genome shotgun (WGS) entry which is preliminary data.</text>
</comment>
<protein>
    <submittedName>
        <fullName evidence="2">Protein of uncharacterized function (DUF2938)</fullName>
    </submittedName>
</protein>
<proteinExistence type="predicted"/>
<evidence type="ECO:0000256" key="1">
    <source>
        <dbReference type="SAM" id="SignalP"/>
    </source>
</evidence>
<dbReference type="EMBL" id="UFYA01000001">
    <property type="protein sequence ID" value="STD05539.1"/>
    <property type="molecule type" value="Genomic_DNA"/>
</dbReference>
<feature type="signal peptide" evidence="1">
    <location>
        <begin position="1"/>
        <end position="20"/>
    </location>
</feature>
<gene>
    <name evidence="2" type="ORF">NCTC7915_00434</name>
</gene>
<evidence type="ECO:0000313" key="3">
    <source>
        <dbReference type="Proteomes" id="UP000254118"/>
    </source>
</evidence>
<keyword evidence="1" id="KW-0732">Signal</keyword>
<feature type="chain" id="PRO_5041378422" evidence="1">
    <location>
        <begin position="21"/>
        <end position="59"/>
    </location>
</feature>
<evidence type="ECO:0000313" key="2">
    <source>
        <dbReference type="EMBL" id="STD05539.1"/>
    </source>
</evidence>
<dbReference type="InterPro" id="IPR021329">
    <property type="entry name" value="DUF2938"/>
</dbReference>